<evidence type="ECO:0000256" key="7">
    <source>
        <dbReference type="HAMAP-Rule" id="MF_00108"/>
    </source>
</evidence>
<keyword evidence="5 7" id="KW-0548">Nucleotidyltransferase</keyword>
<dbReference type="AlphaFoldDB" id="A0A2U3BD73"/>
<dbReference type="PANTHER" id="PTHR32125">
    <property type="entry name" value="2-C-METHYL-D-ERYTHRITOL 4-PHOSPHATE CYTIDYLYLTRANSFERASE, CHLOROPLASTIC"/>
    <property type="match status" value="1"/>
</dbReference>
<dbReference type="InterPro" id="IPR018294">
    <property type="entry name" value="ISPD_synthase_CS"/>
</dbReference>
<evidence type="ECO:0000256" key="6">
    <source>
        <dbReference type="ARBA" id="ARBA00023229"/>
    </source>
</evidence>
<dbReference type="InterPro" id="IPR029044">
    <property type="entry name" value="Nucleotide-diphossugar_trans"/>
</dbReference>
<sequence length="240" mass="26064">MTEPQTQPIYAIIPAAGVGSRMQADKPKQYLQLHGKTILEHTVEKLLAHPAVSRVIVAISEHDPYFPTLSLSSNPDVIRVKGGKERADSVLSALSFLSSEAEENSWVMVHDAARPCVMGADIDKLIAELKGHPVGGILAAPVRDTMKRGDSSHHITETVDRACLWHALTPQMFPVTLLYNALSQALAAGASITDEASAVEWLGLTPKLVAGRSDNLKVTQPEDLALAEFYLSRELNNKEQ</sequence>
<reference evidence="8 9" key="1">
    <citation type="submission" date="2018-05" db="EMBL/GenBank/DDBJ databases">
        <title>Vibrio limimaris sp. nov., isolated from marine sediment.</title>
        <authorList>
            <person name="Li C.-M."/>
        </authorList>
    </citation>
    <scope>NUCLEOTIDE SEQUENCE [LARGE SCALE GENOMIC DNA]</scope>
    <source>
        <strain evidence="8 9">E4404</strain>
    </source>
</reference>
<dbReference type="Pfam" id="PF01128">
    <property type="entry name" value="IspD"/>
    <property type="match status" value="1"/>
</dbReference>
<dbReference type="InterPro" id="IPR034683">
    <property type="entry name" value="IspD/TarI"/>
</dbReference>
<dbReference type="NCBIfam" id="TIGR00453">
    <property type="entry name" value="ispD"/>
    <property type="match status" value="1"/>
</dbReference>
<dbReference type="InterPro" id="IPR050088">
    <property type="entry name" value="IspD/TarI_cytidylyltransf_bact"/>
</dbReference>
<comment type="caution">
    <text evidence="8">The sequence shown here is derived from an EMBL/GenBank/DDBJ whole genome shotgun (WGS) entry which is preliminary data.</text>
</comment>
<evidence type="ECO:0000313" key="8">
    <source>
        <dbReference type="EMBL" id="PWI34702.1"/>
    </source>
</evidence>
<dbReference type="GO" id="GO:0050518">
    <property type="term" value="F:2-C-methyl-D-erythritol 4-phosphate cytidylyltransferase activity"/>
    <property type="evidence" value="ECO:0007669"/>
    <property type="project" value="UniProtKB-UniRule"/>
</dbReference>
<dbReference type="OrthoDB" id="9806837at2"/>
<dbReference type="RefSeq" id="WP_109319038.1">
    <property type="nucleotide sequence ID" value="NZ_QFWT01000002.1"/>
</dbReference>
<comment type="catalytic activity">
    <reaction evidence="1 7">
        <text>2-C-methyl-D-erythritol 4-phosphate + CTP + H(+) = 4-CDP-2-C-methyl-D-erythritol + diphosphate</text>
        <dbReference type="Rhea" id="RHEA:13429"/>
        <dbReference type="ChEBI" id="CHEBI:15378"/>
        <dbReference type="ChEBI" id="CHEBI:33019"/>
        <dbReference type="ChEBI" id="CHEBI:37563"/>
        <dbReference type="ChEBI" id="CHEBI:57823"/>
        <dbReference type="ChEBI" id="CHEBI:58262"/>
        <dbReference type="EC" id="2.7.7.60"/>
    </reaction>
</comment>
<dbReference type="GO" id="GO:0019288">
    <property type="term" value="P:isopentenyl diphosphate biosynthetic process, methylerythritol 4-phosphate pathway"/>
    <property type="evidence" value="ECO:0007669"/>
    <property type="project" value="UniProtKB-UniRule"/>
</dbReference>
<dbReference type="CDD" id="cd02516">
    <property type="entry name" value="CDP-ME_synthetase"/>
    <property type="match status" value="1"/>
</dbReference>
<organism evidence="8 9">
    <name type="scientific">Vibrio albus</name>
    <dbReference type="NCBI Taxonomy" id="2200953"/>
    <lineage>
        <taxon>Bacteria</taxon>
        <taxon>Pseudomonadati</taxon>
        <taxon>Pseudomonadota</taxon>
        <taxon>Gammaproteobacteria</taxon>
        <taxon>Vibrionales</taxon>
        <taxon>Vibrionaceae</taxon>
        <taxon>Vibrio</taxon>
    </lineage>
</organism>
<evidence type="ECO:0000256" key="4">
    <source>
        <dbReference type="ARBA" id="ARBA00022679"/>
    </source>
</evidence>
<dbReference type="EMBL" id="QFWT01000002">
    <property type="protein sequence ID" value="PWI34702.1"/>
    <property type="molecule type" value="Genomic_DNA"/>
</dbReference>
<evidence type="ECO:0000256" key="2">
    <source>
        <dbReference type="ARBA" id="ARBA00004787"/>
    </source>
</evidence>
<feature type="site" description="Transition state stabilizer" evidence="7">
    <location>
        <position position="28"/>
    </location>
</feature>
<dbReference type="Proteomes" id="UP000245362">
    <property type="component" value="Unassembled WGS sequence"/>
</dbReference>
<protein>
    <recommendedName>
        <fullName evidence="7">2-C-methyl-D-erythritol 4-phosphate cytidylyltransferase</fullName>
        <ecNumber evidence="7">2.7.7.60</ecNumber>
    </recommendedName>
    <alternativeName>
        <fullName evidence="7">4-diphosphocytidyl-2C-methyl-D-erythritol synthase</fullName>
    </alternativeName>
    <alternativeName>
        <fullName evidence="7">MEP cytidylyltransferase</fullName>
        <shortName evidence="7">MCT</shortName>
    </alternativeName>
</protein>
<accession>A0A2U3BD73</accession>
<feature type="site" description="Positions MEP for the nucleophilic attack" evidence="7">
    <location>
        <position position="217"/>
    </location>
</feature>
<dbReference type="EC" id="2.7.7.60" evidence="7"/>
<name>A0A2U3BD73_9VIBR</name>
<evidence type="ECO:0000256" key="5">
    <source>
        <dbReference type="ARBA" id="ARBA00022695"/>
    </source>
</evidence>
<dbReference type="PANTHER" id="PTHR32125:SF4">
    <property type="entry name" value="2-C-METHYL-D-ERYTHRITOL 4-PHOSPHATE CYTIDYLYLTRANSFERASE, CHLOROPLASTIC"/>
    <property type="match status" value="1"/>
</dbReference>
<keyword evidence="4 7" id="KW-0808">Transferase</keyword>
<keyword evidence="9" id="KW-1185">Reference proteome</keyword>
<evidence type="ECO:0000256" key="3">
    <source>
        <dbReference type="ARBA" id="ARBA00009789"/>
    </source>
</evidence>
<dbReference type="FunFam" id="3.90.550.10:FF:000003">
    <property type="entry name" value="2-C-methyl-D-erythritol 4-phosphate cytidylyltransferase"/>
    <property type="match status" value="1"/>
</dbReference>
<gene>
    <name evidence="7" type="primary">ispD</name>
    <name evidence="8" type="ORF">DI392_05760</name>
</gene>
<dbReference type="HAMAP" id="MF_00108">
    <property type="entry name" value="IspD"/>
    <property type="match status" value="1"/>
</dbReference>
<feature type="site" description="Transition state stabilizer" evidence="7">
    <location>
        <position position="21"/>
    </location>
</feature>
<dbReference type="UniPathway" id="UPA00056">
    <property type="reaction ID" value="UER00093"/>
</dbReference>
<dbReference type="Gene3D" id="3.90.550.10">
    <property type="entry name" value="Spore Coat Polysaccharide Biosynthesis Protein SpsA, Chain A"/>
    <property type="match status" value="1"/>
</dbReference>
<evidence type="ECO:0000256" key="1">
    <source>
        <dbReference type="ARBA" id="ARBA00001282"/>
    </source>
</evidence>
<comment type="similarity">
    <text evidence="3 7">Belongs to the IspD/TarI cytidylyltransferase family. IspD subfamily.</text>
</comment>
<comment type="function">
    <text evidence="7">Catalyzes the formation of 4-diphosphocytidyl-2-C-methyl-D-erythritol from CTP and 2-C-methyl-D-erythritol 4-phosphate (MEP).</text>
</comment>
<keyword evidence="6 7" id="KW-0414">Isoprene biosynthesis</keyword>
<evidence type="ECO:0000313" key="9">
    <source>
        <dbReference type="Proteomes" id="UP000245362"/>
    </source>
</evidence>
<dbReference type="SUPFAM" id="SSF53448">
    <property type="entry name" value="Nucleotide-diphospho-sugar transferases"/>
    <property type="match status" value="1"/>
</dbReference>
<comment type="pathway">
    <text evidence="2 7">Isoprenoid biosynthesis; isopentenyl diphosphate biosynthesis via DXP pathway; isopentenyl diphosphate from 1-deoxy-D-xylulose 5-phosphate: step 2/6.</text>
</comment>
<dbReference type="PROSITE" id="PS01295">
    <property type="entry name" value="ISPD"/>
    <property type="match status" value="1"/>
</dbReference>
<dbReference type="InterPro" id="IPR001228">
    <property type="entry name" value="IspD"/>
</dbReference>
<proteinExistence type="inferred from homology"/>
<feature type="site" description="Positions MEP for the nucleophilic attack" evidence="7">
    <location>
        <position position="161"/>
    </location>
</feature>